<dbReference type="OrthoDB" id="1873930at2759"/>
<dbReference type="Proteomes" id="UP000036987">
    <property type="component" value="Unassembled WGS sequence"/>
</dbReference>
<reference evidence="3" key="1">
    <citation type="journal article" date="2016" name="Nature">
        <title>The genome of the seagrass Zostera marina reveals angiosperm adaptation to the sea.</title>
        <authorList>
            <person name="Olsen J.L."/>
            <person name="Rouze P."/>
            <person name="Verhelst B."/>
            <person name="Lin Y.-C."/>
            <person name="Bayer T."/>
            <person name="Collen J."/>
            <person name="Dattolo E."/>
            <person name="De Paoli E."/>
            <person name="Dittami S."/>
            <person name="Maumus F."/>
            <person name="Michel G."/>
            <person name="Kersting A."/>
            <person name="Lauritano C."/>
            <person name="Lohaus R."/>
            <person name="Toepel M."/>
            <person name="Tonon T."/>
            <person name="Vanneste K."/>
            <person name="Amirebrahimi M."/>
            <person name="Brakel J."/>
            <person name="Bostroem C."/>
            <person name="Chovatia M."/>
            <person name="Grimwood J."/>
            <person name="Jenkins J.W."/>
            <person name="Jueterbock A."/>
            <person name="Mraz A."/>
            <person name="Stam W.T."/>
            <person name="Tice H."/>
            <person name="Bornberg-Bauer E."/>
            <person name="Green P.J."/>
            <person name="Pearson G.A."/>
            <person name="Procaccini G."/>
            <person name="Duarte C.M."/>
            <person name="Schmutz J."/>
            <person name="Reusch T.B.H."/>
            <person name="Van de Peer Y."/>
        </authorList>
    </citation>
    <scope>NUCLEOTIDE SEQUENCE [LARGE SCALE GENOMIC DNA]</scope>
    <source>
        <strain evidence="3">cv. Finnish</strain>
    </source>
</reference>
<keyword evidence="3" id="KW-1185">Reference proteome</keyword>
<dbReference type="PANTHER" id="PTHR13343:SF18">
    <property type="entry name" value="PENTATRICOPEPTIDE REPEAT (PPR) SUPERFAMILY PROTEIN"/>
    <property type="match status" value="1"/>
</dbReference>
<organism evidence="2 3">
    <name type="scientific">Zostera marina</name>
    <name type="common">Eelgrass</name>
    <dbReference type="NCBI Taxonomy" id="29655"/>
    <lineage>
        <taxon>Eukaryota</taxon>
        <taxon>Viridiplantae</taxon>
        <taxon>Streptophyta</taxon>
        <taxon>Embryophyta</taxon>
        <taxon>Tracheophyta</taxon>
        <taxon>Spermatophyta</taxon>
        <taxon>Magnoliopsida</taxon>
        <taxon>Liliopsida</taxon>
        <taxon>Zosteraceae</taxon>
        <taxon>Zostera</taxon>
    </lineage>
</organism>
<dbReference type="OMA" id="DECKREP"/>
<accession>A0A0K9PTI1</accession>
<proteinExistence type="predicted"/>
<dbReference type="Gene3D" id="3.20.180.10">
    <property type="entry name" value="PNP-oxidase-like"/>
    <property type="match status" value="1"/>
</dbReference>
<dbReference type="Pfam" id="PF10615">
    <property type="entry name" value="DUF2470"/>
    <property type="match status" value="1"/>
</dbReference>
<name>A0A0K9PTI1_ZOSMR</name>
<dbReference type="InterPro" id="IPR037119">
    <property type="entry name" value="Haem_oxidase_HugZ-like_sf"/>
</dbReference>
<dbReference type="InterPro" id="IPR019595">
    <property type="entry name" value="DUF2470"/>
</dbReference>
<evidence type="ECO:0000313" key="2">
    <source>
        <dbReference type="EMBL" id="KMZ72353.1"/>
    </source>
</evidence>
<evidence type="ECO:0000259" key="1">
    <source>
        <dbReference type="Pfam" id="PF10615"/>
    </source>
</evidence>
<sequence>MSTAGTTTNWARSSFDVPRSYDMLSSRNPAFGTTRFSGLRMHRDIFLSKVQVSADYSDSMSDSSNGFRNPGYHPLEDVKDCRRTKTKTLTDAEIARTTIEANSNALLVFPGSVHCEPHKNASWIDQQYIIDDYGDIFFEIFDDENILLDREASSPVTAFIGMDDIHHKKHRRMTATYNDGLNSETNFDAFLDKNDNENNEVTQGMQNTLHQIHPIYFSKCLLKAIQTKHIKKMDYPSNGVYIIGFLRPAFEDEVDYIRRFFHDEDVDDLISDWRDENHNEEKMASAFDLTDDKIIRFNSETSERIGSTLYKLVIMNMDLFSLYGTKSAIDLQDFQDAEPDVLLHCASNIIERFNEHEMKCDAALKTLCRKKKGLLAETACLVGIDSLGMDVRVFFGIEAQTIRFPFNSRTTSANAVERKILRILFPRSRKKSLHTRSESKKDSESS</sequence>
<dbReference type="EMBL" id="LFYR01000636">
    <property type="protein sequence ID" value="KMZ72353.1"/>
    <property type="molecule type" value="Genomic_DNA"/>
</dbReference>
<dbReference type="SUPFAM" id="SSF50475">
    <property type="entry name" value="FMN-binding split barrel"/>
    <property type="match status" value="1"/>
</dbReference>
<protein>
    <recommendedName>
        <fullName evidence="1">DUF2470 domain-containing protein</fullName>
    </recommendedName>
</protein>
<gene>
    <name evidence="2" type="ORF">ZOSMA_166G00510</name>
</gene>
<comment type="caution">
    <text evidence="2">The sequence shown here is derived from an EMBL/GenBank/DDBJ whole genome shotgun (WGS) entry which is preliminary data.</text>
</comment>
<dbReference type="PANTHER" id="PTHR13343">
    <property type="entry name" value="CREG1 PROTEIN"/>
    <property type="match status" value="1"/>
</dbReference>
<feature type="domain" description="DUF2470" evidence="1">
    <location>
        <begin position="349"/>
        <end position="419"/>
    </location>
</feature>
<dbReference type="STRING" id="29655.A0A0K9PTI1"/>
<evidence type="ECO:0000313" key="3">
    <source>
        <dbReference type="Proteomes" id="UP000036987"/>
    </source>
</evidence>
<dbReference type="AlphaFoldDB" id="A0A0K9PTI1"/>